<dbReference type="EC" id="1.1.1.169" evidence="4"/>
<reference evidence="7 8" key="1">
    <citation type="submission" date="2009-08" db="EMBL/GenBank/DDBJ databases">
        <authorList>
            <person name="Muzny D."/>
            <person name="Qin X."/>
            <person name="Deng J."/>
            <person name="Jiang H."/>
            <person name="Liu Y."/>
            <person name="Qu J."/>
            <person name="Song X.-Z."/>
            <person name="Zhang L."/>
            <person name="Thornton R."/>
            <person name="Coyle M."/>
            <person name="Francisco L."/>
            <person name="Jackson L."/>
            <person name="Javaid M."/>
            <person name="Korchina V."/>
            <person name="Kovar C."/>
            <person name="Mata R."/>
            <person name="Mathew T."/>
            <person name="Ngo R."/>
            <person name="Nguyen L."/>
            <person name="Nguyen N."/>
            <person name="Okwuonu G."/>
            <person name="Ongeri F."/>
            <person name="Pham C."/>
            <person name="Simmons D."/>
            <person name="Wilczek-Boney K."/>
            <person name="Hale W."/>
            <person name="Jakkamsetti A."/>
            <person name="Pham P."/>
            <person name="Ruth R."/>
            <person name="San Lucas F."/>
            <person name="Warren J."/>
            <person name="Zhang J."/>
            <person name="Zhao Z."/>
            <person name="Zhou C."/>
            <person name="Zhu D."/>
            <person name="Lee S."/>
            <person name="Bess C."/>
            <person name="Blankenburg K."/>
            <person name="Forbes L."/>
            <person name="Fu Q."/>
            <person name="Gubbala S."/>
            <person name="Hirani K."/>
            <person name="Jayaseelan J.C."/>
            <person name="Lara F."/>
            <person name="Munidasa M."/>
            <person name="Palculict T."/>
            <person name="Patil S."/>
            <person name="Pu L.-L."/>
            <person name="Saada N."/>
            <person name="Tang L."/>
            <person name="Weissenberger G."/>
            <person name="Zhu Y."/>
            <person name="Hemphill L."/>
            <person name="Shang Y."/>
            <person name="Youmans B."/>
            <person name="Ayvaz T."/>
            <person name="Ross M."/>
            <person name="Santibanez J."/>
            <person name="Aqrawi P."/>
            <person name="Gross S."/>
            <person name="Joshi V."/>
            <person name="Fowler G."/>
            <person name="Nazareth L."/>
            <person name="Reid J."/>
            <person name="Worley K."/>
            <person name="Petrosino J."/>
            <person name="Highlander S."/>
            <person name="Gibbs R."/>
        </authorList>
    </citation>
    <scope>NUCLEOTIDE SEQUENCE [LARGE SCALE GENOMIC DNA]</scope>
    <source>
        <strain evidence="7 8">ATCC 49175</strain>
    </source>
</reference>
<comment type="function">
    <text evidence="4">Catalyzes the NADPH-dependent reduction of ketopantoate into pantoic acid.</text>
</comment>
<dbReference type="InterPro" id="IPR008927">
    <property type="entry name" value="6-PGluconate_DH-like_C_sf"/>
</dbReference>
<dbReference type="AlphaFoldDB" id="C8NGZ0"/>
<keyword evidence="4" id="KW-0566">Pantothenate biosynthesis</keyword>
<dbReference type="EMBL" id="ACKZ01000020">
    <property type="protein sequence ID" value="EEW36967.1"/>
    <property type="molecule type" value="Genomic_DNA"/>
</dbReference>
<dbReference type="STRING" id="638301.HMPREF0444_1185"/>
<dbReference type="UniPathway" id="UPA00028">
    <property type="reaction ID" value="UER00004"/>
</dbReference>
<name>C8NGZ0_9LACT</name>
<evidence type="ECO:0000256" key="1">
    <source>
        <dbReference type="ARBA" id="ARBA00007870"/>
    </source>
</evidence>
<dbReference type="GeneID" id="78411936"/>
<dbReference type="GO" id="GO:0005737">
    <property type="term" value="C:cytoplasm"/>
    <property type="evidence" value="ECO:0007669"/>
    <property type="project" value="TreeGrafter"/>
</dbReference>
<keyword evidence="8" id="KW-1185">Reference proteome</keyword>
<evidence type="ECO:0000259" key="6">
    <source>
        <dbReference type="Pfam" id="PF08546"/>
    </source>
</evidence>
<proteinExistence type="inferred from homology"/>
<dbReference type="InterPro" id="IPR013752">
    <property type="entry name" value="KPA_reductase"/>
</dbReference>
<dbReference type="Proteomes" id="UP000005926">
    <property type="component" value="Unassembled WGS sequence"/>
</dbReference>
<evidence type="ECO:0000259" key="5">
    <source>
        <dbReference type="Pfam" id="PF02558"/>
    </source>
</evidence>
<dbReference type="NCBIfam" id="TIGR00745">
    <property type="entry name" value="apbA_panE"/>
    <property type="match status" value="1"/>
</dbReference>
<dbReference type="SUPFAM" id="SSF48179">
    <property type="entry name" value="6-phosphogluconate dehydrogenase C-terminal domain-like"/>
    <property type="match status" value="1"/>
</dbReference>
<dbReference type="PANTHER" id="PTHR21708:SF26">
    <property type="entry name" value="2-DEHYDROPANTOATE 2-REDUCTASE"/>
    <property type="match status" value="1"/>
</dbReference>
<dbReference type="Gene3D" id="1.10.1040.10">
    <property type="entry name" value="N-(1-d-carboxylethyl)-l-norvaline Dehydrogenase, domain 2"/>
    <property type="match status" value="1"/>
</dbReference>
<dbReference type="InterPro" id="IPR036291">
    <property type="entry name" value="NAD(P)-bd_dom_sf"/>
</dbReference>
<dbReference type="PANTHER" id="PTHR21708">
    <property type="entry name" value="PROBABLE 2-DEHYDROPANTOATE 2-REDUCTASE"/>
    <property type="match status" value="1"/>
</dbReference>
<dbReference type="GO" id="GO:0015940">
    <property type="term" value="P:pantothenate biosynthetic process"/>
    <property type="evidence" value="ECO:0007669"/>
    <property type="project" value="UniProtKB-UniPathway"/>
</dbReference>
<accession>C8NGZ0</accession>
<sequence length="315" mass="34665">MKITIAGAGAMGSRFGLMLHNAGHEVVLVDGWKDHVEAIQKEGLKANFNGEEVIVKLPALLQSEVTESATSDLIILFTKAMQLEKMLNDLKPVIHEKTKVLCLLNGIGHEEVIEQFVPKENIFIGNTMWTAGMEGPGRVKLFGSGTVALKNLVDTDDAKKGALEIVEVLNSAGLNANYSENILYAIYKKACVNGTMNGLCTILLSNMYEFGSTTDAHMIVENIVKEFAEVAKNENIEINVSEIVEYIESNCYNCKTIGLHYPSMYQDLNKNNRLTEIDYINGAVVRKGEKYGVPTPYCAFLTALVHCKEQILGAK</sequence>
<evidence type="ECO:0000256" key="4">
    <source>
        <dbReference type="RuleBase" id="RU362068"/>
    </source>
</evidence>
<feature type="domain" description="Ketopantoate reductase C-terminal" evidence="6">
    <location>
        <begin position="181"/>
        <end position="308"/>
    </location>
</feature>
<protein>
    <recommendedName>
        <fullName evidence="4">2-dehydropantoate 2-reductase</fullName>
        <ecNumber evidence="4">1.1.1.169</ecNumber>
    </recommendedName>
    <alternativeName>
        <fullName evidence="4">Ketopantoate reductase</fullName>
    </alternativeName>
</protein>
<dbReference type="Pfam" id="PF08546">
    <property type="entry name" value="ApbA_C"/>
    <property type="match status" value="1"/>
</dbReference>
<comment type="caution">
    <text evidence="7">The sequence shown here is derived from an EMBL/GenBank/DDBJ whole genome shotgun (WGS) entry which is preliminary data.</text>
</comment>
<dbReference type="HOGENOM" id="CLU_031468_0_0_9"/>
<dbReference type="Gene3D" id="3.40.50.720">
    <property type="entry name" value="NAD(P)-binding Rossmann-like Domain"/>
    <property type="match status" value="1"/>
</dbReference>
<evidence type="ECO:0000313" key="8">
    <source>
        <dbReference type="Proteomes" id="UP000005926"/>
    </source>
</evidence>
<dbReference type="SUPFAM" id="SSF51735">
    <property type="entry name" value="NAD(P)-binding Rossmann-fold domains"/>
    <property type="match status" value="1"/>
</dbReference>
<dbReference type="NCBIfam" id="NF005088">
    <property type="entry name" value="PRK06522.1-2"/>
    <property type="match status" value="1"/>
</dbReference>
<organism evidence="7 8">
    <name type="scientific">Granulicatella adiacens ATCC 49175</name>
    <dbReference type="NCBI Taxonomy" id="638301"/>
    <lineage>
        <taxon>Bacteria</taxon>
        <taxon>Bacillati</taxon>
        <taxon>Bacillota</taxon>
        <taxon>Bacilli</taxon>
        <taxon>Lactobacillales</taxon>
        <taxon>Carnobacteriaceae</taxon>
        <taxon>Granulicatella</taxon>
    </lineage>
</organism>
<evidence type="ECO:0000256" key="2">
    <source>
        <dbReference type="ARBA" id="ARBA00022857"/>
    </source>
</evidence>
<gene>
    <name evidence="7" type="primary">panE2</name>
    <name evidence="7" type="ORF">HMPREF0444_1185</name>
</gene>
<keyword evidence="2 4" id="KW-0521">NADP</keyword>
<evidence type="ECO:0000256" key="3">
    <source>
        <dbReference type="ARBA" id="ARBA00023002"/>
    </source>
</evidence>
<dbReference type="InterPro" id="IPR013332">
    <property type="entry name" value="KPR_N"/>
</dbReference>
<keyword evidence="3 4" id="KW-0560">Oxidoreductase</keyword>
<dbReference type="InterPro" id="IPR003710">
    <property type="entry name" value="ApbA"/>
</dbReference>
<dbReference type="Pfam" id="PF02558">
    <property type="entry name" value="ApbA"/>
    <property type="match status" value="1"/>
</dbReference>
<dbReference type="eggNOG" id="COG1893">
    <property type="taxonomic scope" value="Bacteria"/>
</dbReference>
<dbReference type="RefSeq" id="WP_005607424.1">
    <property type="nucleotide sequence ID" value="NZ_CP102283.1"/>
</dbReference>
<evidence type="ECO:0000313" key="7">
    <source>
        <dbReference type="EMBL" id="EEW36967.1"/>
    </source>
</evidence>
<feature type="domain" description="Ketopantoate reductase N-terminal" evidence="5">
    <location>
        <begin position="3"/>
        <end position="150"/>
    </location>
</feature>
<comment type="catalytic activity">
    <reaction evidence="4">
        <text>(R)-pantoate + NADP(+) = 2-dehydropantoate + NADPH + H(+)</text>
        <dbReference type="Rhea" id="RHEA:16233"/>
        <dbReference type="ChEBI" id="CHEBI:11561"/>
        <dbReference type="ChEBI" id="CHEBI:15378"/>
        <dbReference type="ChEBI" id="CHEBI:15980"/>
        <dbReference type="ChEBI" id="CHEBI:57783"/>
        <dbReference type="ChEBI" id="CHEBI:58349"/>
        <dbReference type="EC" id="1.1.1.169"/>
    </reaction>
</comment>
<comment type="similarity">
    <text evidence="1 4">Belongs to the ketopantoate reductase family.</text>
</comment>
<dbReference type="InterPro" id="IPR051402">
    <property type="entry name" value="KPR-Related"/>
</dbReference>
<dbReference type="GO" id="GO:0008677">
    <property type="term" value="F:2-dehydropantoate 2-reductase activity"/>
    <property type="evidence" value="ECO:0007669"/>
    <property type="project" value="UniProtKB-EC"/>
</dbReference>
<dbReference type="InterPro" id="IPR013328">
    <property type="entry name" value="6PGD_dom2"/>
</dbReference>
<comment type="pathway">
    <text evidence="4">Cofactor biosynthesis; (R)-pantothenate biosynthesis; (R)-pantoate from 3-methyl-2-oxobutanoate: step 2/2.</text>
</comment>